<accession>A0ABQ8C7H1</accession>
<evidence type="ECO:0000313" key="4">
    <source>
        <dbReference type="Proteomes" id="UP000824890"/>
    </source>
</evidence>
<keyword evidence="4" id="KW-1185">Reference proteome</keyword>
<evidence type="ECO:0008006" key="5">
    <source>
        <dbReference type="Google" id="ProtNLM"/>
    </source>
</evidence>
<dbReference type="EMBL" id="JAGKQM010000009">
    <property type="protein sequence ID" value="KAH0913036.1"/>
    <property type="molecule type" value="Genomic_DNA"/>
</dbReference>
<feature type="region of interest" description="Disordered" evidence="2">
    <location>
        <begin position="127"/>
        <end position="306"/>
    </location>
</feature>
<proteinExistence type="predicted"/>
<protein>
    <recommendedName>
        <fullName evidence="5">SMP-LTD domain-containing protein</fullName>
    </recommendedName>
</protein>
<gene>
    <name evidence="3" type="ORF">HID58_036357</name>
</gene>
<comment type="caution">
    <text evidence="3">The sequence shown here is derived from an EMBL/GenBank/DDBJ whole genome shotgun (WGS) entry which is preliminary data.</text>
</comment>
<dbReference type="CDD" id="cd21675">
    <property type="entry name" value="SMP_TEX2"/>
    <property type="match status" value="1"/>
</dbReference>
<evidence type="ECO:0000256" key="1">
    <source>
        <dbReference type="ARBA" id="ARBA00004586"/>
    </source>
</evidence>
<feature type="compositionally biased region" description="Polar residues" evidence="2">
    <location>
        <begin position="227"/>
        <end position="236"/>
    </location>
</feature>
<dbReference type="PANTHER" id="PTHR13466">
    <property type="entry name" value="TEX2 PROTEIN-RELATED"/>
    <property type="match status" value="1"/>
</dbReference>
<sequence length="306" mass="34169">MVYPGGSLSLKTLLNKFPRLVPISLSIRVSSLRGTLRVHLKQPPSDQLWFGFTSMPDIEFDLASSVGEHKITNSHVAMFLINRFKSAIRETVVLPNCESLTIPWMIAEKDDWVQRNAAPFMWMNQESDHNSSHATEAKSKSDKPPTCSSSVHSEQMQKTANTTQKPIIPEASSSCAQSEQVQEAASAIQKPNTEAEAMSTPLSRSSTTFTLSSDKSREELKTPLLRPSSSEKQYTNLRDRTGEMTAAQSPSRSIRSSDEDDSSGKKLGRRARMLGLGKKMGEKLEEKRRHMEEKSRQIVEKMRGPS</sequence>
<feature type="compositionally biased region" description="Basic and acidic residues" evidence="2">
    <location>
        <begin position="279"/>
        <end position="306"/>
    </location>
</feature>
<name>A0ABQ8C7H1_BRANA</name>
<feature type="compositionally biased region" description="Basic and acidic residues" evidence="2">
    <location>
        <begin position="127"/>
        <end position="143"/>
    </location>
</feature>
<comment type="subcellular location">
    <subcellularLocation>
        <location evidence="1">Endoplasmic reticulum membrane</location>
    </subcellularLocation>
</comment>
<organism evidence="3 4">
    <name type="scientific">Brassica napus</name>
    <name type="common">Rape</name>
    <dbReference type="NCBI Taxonomy" id="3708"/>
    <lineage>
        <taxon>Eukaryota</taxon>
        <taxon>Viridiplantae</taxon>
        <taxon>Streptophyta</taxon>
        <taxon>Embryophyta</taxon>
        <taxon>Tracheophyta</taxon>
        <taxon>Spermatophyta</taxon>
        <taxon>Magnoliopsida</taxon>
        <taxon>eudicotyledons</taxon>
        <taxon>Gunneridae</taxon>
        <taxon>Pentapetalae</taxon>
        <taxon>rosids</taxon>
        <taxon>malvids</taxon>
        <taxon>Brassicales</taxon>
        <taxon>Brassicaceae</taxon>
        <taxon>Brassiceae</taxon>
        <taxon>Brassica</taxon>
    </lineage>
</organism>
<feature type="compositionally biased region" description="Polar residues" evidence="2">
    <location>
        <begin position="146"/>
        <end position="165"/>
    </location>
</feature>
<evidence type="ECO:0000256" key="2">
    <source>
        <dbReference type="SAM" id="MobiDB-lite"/>
    </source>
</evidence>
<evidence type="ECO:0000313" key="3">
    <source>
        <dbReference type="EMBL" id="KAH0913036.1"/>
    </source>
</evidence>
<feature type="compositionally biased region" description="Low complexity" evidence="2">
    <location>
        <begin position="199"/>
        <end position="213"/>
    </location>
</feature>
<dbReference type="Proteomes" id="UP000824890">
    <property type="component" value="Unassembled WGS sequence"/>
</dbReference>
<dbReference type="PANTHER" id="PTHR13466:SF15">
    <property type="entry name" value="SMP-LTD DOMAIN-CONTAINING PROTEIN"/>
    <property type="match status" value="1"/>
</dbReference>
<reference evidence="3 4" key="1">
    <citation type="submission" date="2021-05" db="EMBL/GenBank/DDBJ databases">
        <title>Genome Assembly of Synthetic Allotetraploid Brassica napus Reveals Homoeologous Exchanges between Subgenomes.</title>
        <authorList>
            <person name="Davis J.T."/>
        </authorList>
    </citation>
    <scope>NUCLEOTIDE SEQUENCE [LARGE SCALE GENOMIC DNA]</scope>
    <source>
        <strain evidence="4">cv. Da-Ae</strain>
        <tissue evidence="3">Seedling</tissue>
    </source>
</reference>
<feature type="compositionally biased region" description="Low complexity" evidence="2">
    <location>
        <begin position="170"/>
        <end position="187"/>
    </location>
</feature>